<evidence type="ECO:0000313" key="19">
    <source>
        <dbReference type="Proteomes" id="UP000186583"/>
    </source>
</evidence>
<dbReference type="STRING" id="708187.A0A1Q8RXR3"/>
<dbReference type="SMART" id="SM00710">
    <property type="entry name" value="PbH1"/>
    <property type="match status" value="3"/>
</dbReference>
<evidence type="ECO:0000256" key="10">
    <source>
        <dbReference type="ARBA" id="ARBA00023316"/>
    </source>
</evidence>
<dbReference type="GO" id="GO:0005576">
    <property type="term" value="C:extracellular region"/>
    <property type="evidence" value="ECO:0007669"/>
    <property type="project" value="UniProtKB-SubCell"/>
</dbReference>
<comment type="caution">
    <text evidence="18">The sequence shown here is derived from an EMBL/GenBank/DDBJ whole genome shotgun (WGS) entry which is preliminary data.</text>
</comment>
<dbReference type="Pfam" id="PF00295">
    <property type="entry name" value="Glyco_hydro_28"/>
    <property type="match status" value="1"/>
</dbReference>
<evidence type="ECO:0000256" key="9">
    <source>
        <dbReference type="ARBA" id="ARBA00023295"/>
    </source>
</evidence>
<evidence type="ECO:0000256" key="12">
    <source>
        <dbReference type="ARBA" id="ARBA00038933"/>
    </source>
</evidence>
<comment type="similarity">
    <text evidence="2 16">Belongs to the glycosyl hydrolase 28 family.</text>
</comment>
<keyword evidence="9 16" id="KW-0326">Glycosidase</keyword>
<evidence type="ECO:0000256" key="14">
    <source>
        <dbReference type="ARBA" id="ARBA00042262"/>
    </source>
</evidence>
<protein>
    <recommendedName>
        <fullName evidence="12">galacturonan 1,4-alpha-galacturonidase</fullName>
        <ecNumber evidence="12">3.2.1.67</ecNumber>
    </recommendedName>
    <alternativeName>
        <fullName evidence="13">Galacturan 1,4-alpha-galacturonidase C</fullName>
    </alternativeName>
    <alternativeName>
        <fullName evidence="14">Poly(1,4-alpha-D-galacturonide)galacturonohydrolase C</fullName>
    </alternativeName>
</protein>
<name>A0A1Q8RXR3_9PEZI</name>
<comment type="subcellular location">
    <subcellularLocation>
        <location evidence="1">Secreted</location>
    </subcellularLocation>
</comment>
<keyword evidence="6 16" id="KW-0378">Hydrolase</keyword>
<keyword evidence="7" id="KW-1015">Disulfide bond</keyword>
<keyword evidence="5" id="KW-0677">Repeat</keyword>
<evidence type="ECO:0000256" key="17">
    <source>
        <dbReference type="SAM" id="SignalP"/>
    </source>
</evidence>
<accession>A0A1Q8RXR3</accession>
<sequence length="439" mass="47445">MLYRHLVSLALCLAVPAAAQSQSGPPISKDKRCIVPPAASGSASDSSAIAEAFTSCASDAEIVFQHGIDYKVYEPIVATKLSNVIIRVQGNLSLPQDIPAVQKLVEAKGGSLTWFQIGGTNVRWIGSDNINEGWIKSYGQAWWDLNKPGEAGTPNRPHLMQFNVQNGVMEHMKSSKPIGWNFSIKGKNITISDTVIDARSDSSNFPFNTDGFDVGATDVTITNSNIFNGDDAIAINDGAHNVLFKHATIGFETHGMSVGSLGSKPASPADVQNIRFEDVTVQGGLYAARFKSWIGGQGLAKNITWSGIRVENVTFPIFVTQTYYNQASAGGARPNNSSVMMEDFTWEHFSGTINTRNPGDGSCTTDPCWYNSGLPNLSHTEAIIIECNTEKSCKNFQTRDIMLKPQTEAPPKVICLKAMPDLNPKLGFQCANGTFTPSN</sequence>
<organism evidence="18 19">
    <name type="scientific">Colletotrichum chlorophyti</name>
    <dbReference type="NCBI Taxonomy" id="708187"/>
    <lineage>
        <taxon>Eukaryota</taxon>
        <taxon>Fungi</taxon>
        <taxon>Dikarya</taxon>
        <taxon>Ascomycota</taxon>
        <taxon>Pezizomycotina</taxon>
        <taxon>Sordariomycetes</taxon>
        <taxon>Hypocreomycetidae</taxon>
        <taxon>Glomerellales</taxon>
        <taxon>Glomerellaceae</taxon>
        <taxon>Colletotrichum</taxon>
    </lineage>
</organism>
<comment type="catalytic activity">
    <reaction evidence="15">
        <text>[(1-&gt;4)-alpha-D-galacturonosyl](n) + H2O = alpha-D-galacturonate + [(1-&gt;4)-alpha-D-galacturonosyl](n-1)</text>
        <dbReference type="Rhea" id="RHEA:14117"/>
        <dbReference type="Rhea" id="RHEA-COMP:14570"/>
        <dbReference type="Rhea" id="RHEA-COMP:14572"/>
        <dbReference type="ChEBI" id="CHEBI:15377"/>
        <dbReference type="ChEBI" id="CHEBI:58658"/>
        <dbReference type="ChEBI" id="CHEBI:140523"/>
        <dbReference type="EC" id="3.2.1.67"/>
    </reaction>
</comment>
<dbReference type="InterPro" id="IPR006626">
    <property type="entry name" value="PbH1"/>
</dbReference>
<proteinExistence type="inferred from homology"/>
<evidence type="ECO:0000256" key="15">
    <source>
        <dbReference type="ARBA" id="ARBA00048766"/>
    </source>
</evidence>
<dbReference type="GO" id="GO:0047911">
    <property type="term" value="F:galacturan 1,4-alpha-galacturonidase activity"/>
    <property type="evidence" value="ECO:0007669"/>
    <property type="project" value="UniProtKB-EC"/>
</dbReference>
<evidence type="ECO:0000256" key="5">
    <source>
        <dbReference type="ARBA" id="ARBA00022737"/>
    </source>
</evidence>
<dbReference type="InterPro" id="IPR000743">
    <property type="entry name" value="Glyco_hydro_28"/>
</dbReference>
<dbReference type="InterPro" id="IPR012334">
    <property type="entry name" value="Pectin_lyas_fold"/>
</dbReference>
<reference evidence="18 19" key="1">
    <citation type="submission" date="2016-11" db="EMBL/GenBank/DDBJ databases">
        <title>Draft Genome Assembly of Colletotrichum chlorophyti a pathogen of herbaceous plants.</title>
        <authorList>
            <person name="Gan P."/>
            <person name="Narusaka M."/>
            <person name="Tsushima A."/>
            <person name="Narusaka Y."/>
            <person name="Takano Y."/>
            <person name="Shirasu K."/>
        </authorList>
    </citation>
    <scope>NUCLEOTIDE SEQUENCE [LARGE SCALE GENOMIC DNA]</scope>
    <source>
        <strain evidence="18 19">NTL11</strain>
    </source>
</reference>
<evidence type="ECO:0000256" key="11">
    <source>
        <dbReference type="ARBA" id="ARBA00037312"/>
    </source>
</evidence>
<dbReference type="PANTHER" id="PTHR31736">
    <property type="match status" value="1"/>
</dbReference>
<dbReference type="PANTHER" id="PTHR31736:SF11">
    <property type="entry name" value="EXOPOLYGALACTURONASE C-RELATED"/>
    <property type="match status" value="1"/>
</dbReference>
<evidence type="ECO:0000256" key="4">
    <source>
        <dbReference type="ARBA" id="ARBA00022729"/>
    </source>
</evidence>
<comment type="function">
    <text evidence="11">Specific in hydrolyzing the terminal glycosidic bond of polygalacturonic acid and oligogalacturonates.</text>
</comment>
<dbReference type="EC" id="3.2.1.67" evidence="12"/>
<evidence type="ECO:0000313" key="18">
    <source>
        <dbReference type="EMBL" id="OLN91676.1"/>
    </source>
</evidence>
<evidence type="ECO:0000256" key="8">
    <source>
        <dbReference type="ARBA" id="ARBA00023180"/>
    </source>
</evidence>
<evidence type="ECO:0000256" key="2">
    <source>
        <dbReference type="ARBA" id="ARBA00008834"/>
    </source>
</evidence>
<dbReference type="Proteomes" id="UP000186583">
    <property type="component" value="Unassembled WGS sequence"/>
</dbReference>
<dbReference type="EMBL" id="MPGH01000061">
    <property type="protein sequence ID" value="OLN91676.1"/>
    <property type="molecule type" value="Genomic_DNA"/>
</dbReference>
<feature type="signal peptide" evidence="17">
    <location>
        <begin position="1"/>
        <end position="21"/>
    </location>
</feature>
<evidence type="ECO:0000256" key="1">
    <source>
        <dbReference type="ARBA" id="ARBA00004613"/>
    </source>
</evidence>
<dbReference type="SUPFAM" id="SSF51126">
    <property type="entry name" value="Pectin lyase-like"/>
    <property type="match status" value="1"/>
</dbReference>
<keyword evidence="8" id="KW-0325">Glycoprotein</keyword>
<keyword evidence="10" id="KW-0961">Cell wall biogenesis/degradation</keyword>
<evidence type="ECO:0000256" key="16">
    <source>
        <dbReference type="RuleBase" id="RU361169"/>
    </source>
</evidence>
<dbReference type="GO" id="GO:0004650">
    <property type="term" value="F:polygalacturonase activity"/>
    <property type="evidence" value="ECO:0007669"/>
    <property type="project" value="InterPro"/>
</dbReference>
<feature type="chain" id="PRO_5012864439" description="galacturonan 1,4-alpha-galacturonidase" evidence="17">
    <location>
        <begin position="22"/>
        <end position="439"/>
    </location>
</feature>
<dbReference type="AlphaFoldDB" id="A0A1Q8RXR3"/>
<dbReference type="GO" id="GO:0045490">
    <property type="term" value="P:pectin catabolic process"/>
    <property type="evidence" value="ECO:0007669"/>
    <property type="project" value="UniProtKB-ARBA"/>
</dbReference>
<evidence type="ECO:0000256" key="13">
    <source>
        <dbReference type="ARBA" id="ARBA00041474"/>
    </source>
</evidence>
<keyword evidence="3" id="KW-0964">Secreted</keyword>
<gene>
    <name evidence="18" type="ORF">CCHL11_06573</name>
</gene>
<evidence type="ECO:0000256" key="7">
    <source>
        <dbReference type="ARBA" id="ARBA00023157"/>
    </source>
</evidence>
<keyword evidence="4 17" id="KW-0732">Signal</keyword>
<dbReference type="Gene3D" id="2.160.20.10">
    <property type="entry name" value="Single-stranded right-handed beta-helix, Pectin lyase-like"/>
    <property type="match status" value="1"/>
</dbReference>
<evidence type="ECO:0000256" key="3">
    <source>
        <dbReference type="ARBA" id="ARBA00022525"/>
    </source>
</evidence>
<evidence type="ECO:0000256" key="6">
    <source>
        <dbReference type="ARBA" id="ARBA00022801"/>
    </source>
</evidence>
<dbReference type="GO" id="GO:0071555">
    <property type="term" value="P:cell wall organization"/>
    <property type="evidence" value="ECO:0007669"/>
    <property type="project" value="UniProtKB-KW"/>
</dbReference>
<keyword evidence="19" id="KW-1185">Reference proteome</keyword>
<dbReference type="OrthoDB" id="187139at2759"/>
<dbReference type="InterPro" id="IPR011050">
    <property type="entry name" value="Pectin_lyase_fold/virulence"/>
</dbReference>